<dbReference type="PANTHER" id="PTHR34980">
    <property type="entry name" value="INNER MEMBRANE PROTEIN-RELATED-RELATED"/>
    <property type="match status" value="1"/>
</dbReference>
<dbReference type="EMBL" id="JEWH01000002">
    <property type="protein sequence ID" value="EXB07584.1"/>
    <property type="molecule type" value="Genomic_DNA"/>
</dbReference>
<feature type="transmembrane region" description="Helical" evidence="1">
    <location>
        <begin position="74"/>
        <end position="95"/>
    </location>
</feature>
<organism evidence="2 3">
    <name type="scientific">Acinetobacter baumannii (strain 1295743)</name>
    <dbReference type="NCBI Taxonomy" id="1310613"/>
    <lineage>
        <taxon>Bacteria</taxon>
        <taxon>Pseudomonadati</taxon>
        <taxon>Pseudomonadota</taxon>
        <taxon>Gammaproteobacteria</taxon>
        <taxon>Moraxellales</taxon>
        <taxon>Moraxellaceae</taxon>
        <taxon>Acinetobacter</taxon>
        <taxon>Acinetobacter calcoaceticus/baumannii complex</taxon>
    </lineage>
</organism>
<evidence type="ECO:0000313" key="3">
    <source>
        <dbReference type="Proteomes" id="UP000020595"/>
    </source>
</evidence>
<proteinExistence type="predicted"/>
<feature type="transmembrane region" description="Helical" evidence="1">
    <location>
        <begin position="32"/>
        <end position="54"/>
    </location>
</feature>
<dbReference type="PANTHER" id="PTHR34980:SF3">
    <property type="entry name" value="BLR8105 PROTEIN"/>
    <property type="match status" value="1"/>
</dbReference>
<keyword evidence="1" id="KW-0472">Membrane</keyword>
<sequence length="191" mass="21739">MFAETPSSRPPQLPFKDSPFSIHGRFNRMSYLGGYGLIYLVTIVGYFILASFLGSFQLSSDLFNFEFYSSLSGISALMVWAFWLFLIYLNIILVVRRLHDLNKSGWMGLLLFIPVVQFFFMLYLLLASGTAGTNQYGPVRPSTFIEKLMAWLILIAILISLISTAGFFYYFSGTDTIQTPTQILQKGTEYF</sequence>
<keyword evidence="1" id="KW-0812">Transmembrane</keyword>
<feature type="transmembrane region" description="Helical" evidence="1">
    <location>
        <begin position="148"/>
        <end position="171"/>
    </location>
</feature>
<reference evidence="2 3" key="1">
    <citation type="submission" date="2014-02" db="EMBL/GenBank/DDBJ databases">
        <title>Comparative genomics and transcriptomics to identify genetic mechanisms underlying the emergence of carbapenem resistant Acinetobacter baumannii (CRAb).</title>
        <authorList>
            <person name="Harris A.D."/>
            <person name="Johnson K.J."/>
            <person name="George J."/>
            <person name="Shefchek K."/>
            <person name="Daugherty S.C."/>
            <person name="Parankush S."/>
            <person name="Sadzewicz L."/>
            <person name="Tallon L."/>
            <person name="Sengamalay N."/>
            <person name="Hazen T.H."/>
            <person name="Rasko D.A."/>
        </authorList>
    </citation>
    <scope>NUCLEOTIDE SEQUENCE [LARGE SCALE GENOMIC DNA]</scope>
    <source>
        <strain evidence="2 3">1295743</strain>
    </source>
</reference>
<comment type="caution">
    <text evidence="2">The sequence shown here is derived from an EMBL/GenBank/DDBJ whole genome shotgun (WGS) entry which is preliminary data.</text>
</comment>
<dbReference type="InterPro" id="IPR008523">
    <property type="entry name" value="DUF805"/>
</dbReference>
<gene>
    <name evidence="2" type="ORF">J512_0405</name>
</gene>
<feature type="transmembrane region" description="Helical" evidence="1">
    <location>
        <begin position="107"/>
        <end position="128"/>
    </location>
</feature>
<name>A0A009ISB7_ACIB9</name>
<evidence type="ECO:0000313" key="2">
    <source>
        <dbReference type="EMBL" id="EXB07584.1"/>
    </source>
</evidence>
<dbReference type="GO" id="GO:0005886">
    <property type="term" value="C:plasma membrane"/>
    <property type="evidence" value="ECO:0007669"/>
    <property type="project" value="TreeGrafter"/>
</dbReference>
<keyword evidence="1" id="KW-1133">Transmembrane helix</keyword>
<dbReference type="PATRIC" id="fig|1310613.3.peg.389"/>
<evidence type="ECO:0008006" key="4">
    <source>
        <dbReference type="Google" id="ProtNLM"/>
    </source>
</evidence>
<protein>
    <recommendedName>
        <fullName evidence="4">DUF805 domain-containing protein</fullName>
    </recommendedName>
</protein>
<evidence type="ECO:0000256" key="1">
    <source>
        <dbReference type="SAM" id="Phobius"/>
    </source>
</evidence>
<dbReference type="AlphaFoldDB" id="A0A009ISB7"/>
<dbReference type="RefSeq" id="WP_000457175.1">
    <property type="nucleotide sequence ID" value="NZ_JEWH01000002.1"/>
</dbReference>
<dbReference type="Proteomes" id="UP000020595">
    <property type="component" value="Unassembled WGS sequence"/>
</dbReference>
<accession>A0A009ISB7</accession>
<dbReference type="Pfam" id="PF05656">
    <property type="entry name" value="DUF805"/>
    <property type="match status" value="1"/>
</dbReference>